<name>A0A3N1NIP9_9GAMM</name>
<feature type="chain" id="PRO_5018253621" evidence="5">
    <location>
        <begin position="38"/>
        <end position="4537"/>
    </location>
</feature>
<dbReference type="Pfam" id="PF05860">
    <property type="entry name" value="TPS"/>
    <property type="match status" value="1"/>
</dbReference>
<dbReference type="Gene3D" id="2.160.20.10">
    <property type="entry name" value="Single-stranded right-handed beta-helix, Pectin lyase-like"/>
    <property type="match status" value="1"/>
</dbReference>
<dbReference type="InterPro" id="IPR012334">
    <property type="entry name" value="Pectin_lyas_fold"/>
</dbReference>
<dbReference type="GO" id="GO:0005576">
    <property type="term" value="C:extracellular region"/>
    <property type="evidence" value="ECO:0007669"/>
    <property type="project" value="UniProtKB-SubCell"/>
</dbReference>
<feature type="region of interest" description="Disordered" evidence="4">
    <location>
        <begin position="1245"/>
        <end position="1264"/>
    </location>
</feature>
<dbReference type="InterPro" id="IPR011050">
    <property type="entry name" value="Pectin_lyase_fold/virulence"/>
</dbReference>
<dbReference type="EMBL" id="RJUK01000002">
    <property type="protein sequence ID" value="ROQ18572.1"/>
    <property type="molecule type" value="Genomic_DNA"/>
</dbReference>
<comment type="caution">
    <text evidence="7">The sequence shown here is derived from an EMBL/GenBank/DDBJ whole genome shotgun (WGS) entry which is preliminary data.</text>
</comment>
<accession>A0A3N1NIP9</accession>
<gene>
    <name evidence="7" type="ORF">EDC38_2800</name>
</gene>
<dbReference type="Proteomes" id="UP000273643">
    <property type="component" value="Unassembled WGS sequence"/>
</dbReference>
<sequence length="4537" mass="469809">MTLPSSRANTLLSFSKRKLYMAMLACSPLVMSQPAVAGPEGGRITGGSGQISAEQKQTLIEQYSDRIAIDWDSFDLDADEVVSFLQPGADSVALNRILSESASDIRGRINANGHVVLVNPRGIVFGESAQVNVGGLLASGLDIGVDDFMNGDFVFSALDEVEGTVINQGTLQASLGGSVGLLGKTVSNQGLIRAELGSVALAAGKEAVMTFDSDGLMGIRVTESILQNDLGVDPAVLNEGSIEAKGGRVLLTASASRNVFSRAVNTGSLSDARSVVMHDDGSFTLGEGADLVNTGEIRVGHSHDAGSAFLLGENVTQGGLVEANTQNGDGGRVELNARSTTLLKRGSETQAQSSVGGQGGEVMALGQYVGAEATASVDTSGAEGGGRIYFGGGYRGENPWLPNAEKTIVQTEAELRARATADGDGGRIIVWADDSTRFGGYIEASGAMDGTGGFAEVSGKKQLAFSGSADLSGARGAGMLILDPENIVIDGSGSDAPDAAGEVSFEDNGETFSIRSDIIRALLHNNSSVILEATKSISVDSVIDASDTSSGVWLKLHSGGNIAVNKRVSLNNGSFEAIAGHPTCGDAICQGFEGGKIITFSGDGSISSSGNVVLSATDAINLSAGSGISGSSITLRSRNTINVGANLTSEAGTIQIHAGDSSLNVQDLNYDSEGDHVFTGDLTISGALNSNGSDILLDAAGSIQLFSEAQTVGGDFNVGSYQAPGAFYSLEYTDSNSDGRVALGEITREGSIDTSSTLGGGKIIIEAEGSDSASGDVRVGSLFFGYPYSTDSEDNELALHQKTGGVDITAAGDIYLSRVINFNDTGPRDSDGNVVGGHTEEEAYLTAKADDSIHFDADVASQNATSENGWSSTAGDAVIFDLYGDARDALNITLTADANEDGEGSITTSGDIYTSGGNFIASGQTINFGGAVITRYANVLEDGELWVNDGWRYGVADWSTGGNVELSVSEEVSLGTIVTADSCINDGCEGNFTLSLDAEGSTSDEFLVDQTSGSRLDIAGDFVFKNLNENAVVNLELRGTGNRLHGGGAAHSAAITTTGDVSLFSATDLILTDLDAGGSLSAAVLGAINIDSGSDLKLGTISTQQEGQNGSNITINSDGALSLEERAEINASAGSRTDGGPGFNGGSIVVTAVDNIELGGNLISTGGAGNDTSTFGDGEHGGSGGKVEIRSEAGRVTLSEIDTSGGNGHSESHAWRANTANGGSGGDIIVTAANGITLTGDVRSSGGALSSNNAEPDASHGEGGRIGLNDDVLVASSALVIRNDAGPLGVEGLAHDFDIQAGDFTITGSLGAVNSDSALTLHTGKTTFGGTVGDSNAVNFTELTINSYGDVQLGGNSAPVADRIQVNATGTGGQSLALTNTVNHWVLNDGVESDSSITFNEEQNPHFHFNGFSALIGGSGTDHFAVSHGDAVYTITDNGGEGNSVSSYSEDAHLWTLTDDGFANSLTSRTGSSTSITFSGIQVLKGSGDDYLQGRNSNTDWVYSADDRWTLFEPDTNTNPLVAFDGMSKVVGGAGNDRFTLLADSSYTGAIDGGEQAVGSASINSLTINGNPNLWYLDGRTESAVVERDATANLRLERFSRIQRLEGAGEDQVQGRNEATDWVYGADSQWTLYEPDTTSNALISLTGMSKVTGGAGEDRFTLVENASFAGEIDGGSEAGNTLSVNGGSNHWYLDHSAADRAAIQEGGDTRVEAFLGIQTLEGAGADTFYGRDQGTDWELTAGTTLADNQWTLNEVEAEGLKNLTLSGMASLVGGSAEDSFTLMAGTAFYGSLDGGLTASNTLSLASDDNHWTVTHFGDNGATGSVVDRINQFVSFGTLSGSGGDVLAGPDVANVWMLGGAGSGALAPVSDPDEAVQFDGMAALVGGVTTDTFTVSGDTLFAGVIDGGAGANDTLNLEGLTQAVTVGMLTPDNQASGWAARTDDDITIRNIETLTAAEAGNDVAGGTGNQLLGPLSGYYLWTLTGENTGTVQPTSGESQPNNSADRVLDFSGFAYLVGGEDSDFRFDGGDAVGGITGGSGDTWLDYSLAIGDLCVNLLAGSEACDGPLLDNIDGVIGNSSSGFNSQLRANGNEDYVWRIHNNGHSRADGINDGAFEYDGDDVEFIDFNQLVGGASVDTFLFESGGRLTGYVDGRAGSDIVDTRQSGAAVAFRLREQAPDGTSGSPLWLKGMETIRAHTDRENLLIGPDLQSDWIIDRANGGRLVAEGQTVSFTGIQTLWGGSNQDDFTLVRNGGQTGSVSGGVNGGEGTDTLTIGSADGEAIDWTVDGFAAGSADRAGTFTGIEVLAGGRGDDRVTLTGAQAWVQNIAAGAGTNTLTYDVEPNDVNAATWALSGPHNGSVTLGEAEDGINFTAISALTGSGADTLQGTDNPSEWIISGAHEGTLETSVSGDEQRLDFAGMSTLSGGSSNNTLTASGANTWVLTDTGTGRLNEVLNFSGMDELVGDGENNSLQGPNRDNYWLLTGSDQGVVSAASGDAASPAVDGTATDFVGMTTLVGGQEGDQFVASATGALFSGLLNGGEPVGQADDRDSVDLSQRPSNERITVGMGDALDVDVSIVNIETLTANPDANSGNQGHILKGPQEGTYQWIITDINTGKVFPENNERTDTTLAFHDFAFLEGSENNVFAFEGGDLTGGVTGGSGSNFLDYSNSDGDICIALLDGVSGCDGMAMEGINGIIGNHTDNASPNSTLRVVGDGDYTWSVQKLDALASSDGINDGIFDIGGNNEIRFIDFNHLVGSDGNNRFAFVGSGEITGSVNGGATRGTGRNVIDTTGSDYGFAFWQSTPSGSGEADTALWVQNIQTLSARSDRHNVLHGIDSATTWTVAGTDSGYLGDDSLRFEGVQHLKGGSERDTFVVNTGGLITGAIDGGGNDNTLEVTSEGDDSVHWRVSGKDQGSVEDRVASFTGLSELLGGEGNDRFTLTSAAQVSGIDGGDGDNGLAYQLSDSETAEQAAQWRLTGQYDGEIETANGGISGFENIHSLAGSGHDTLTGDNAATRWLISHSDGGSVGAESTVSQHYMSFEGMATLVGNTQADHFSILDSGNDFSGGLKGGANGNNRLSANQHNNAWTLNGAGRGTLNESIVFEAIQTLVGGGEGNTLRGPNRDNRWLLTEARRGTVSEQGISGTSTEFVGMETLEGGARNDLFVAGGALTVGQLASFEQLRGGTQSEGGVDALDLTALSDNGPVSVGLDGLNDVDIQVVGIEQIDAQGAGNRLYGASDAAYSWVVNALNAGEVSPTASGASDAGVTFTGFTELTGGTHSDTFALLGTGNVDGTIEGGDGDGIDLVDYSNQAGDVVVTVGDIDSDILGIEGVVGKSGTSASDTTSTLKVADGVTDSVAWTIQRLADLPNSDGVNDGEVAIDNHQPFYFIDFNVLEGGDGQDAFVLQGEGQLVGQINGRGEINTVFTQEADLAHRFTVSDRENNETRLVNIDSLTASLDHNHQLVGTGEGNTWRIQERGAGELEGQLSFRGIDHLVGGSGTDNFIFSGDGLVSRIEGRGALADNILNIENTAEPLLISLDLNNQGADVRVSGVGSLVGNRDINHRLQGEDRSNTWAIDGQDSGSLNGDVRFAGFVDLLGNSETDRFELHGIGAVSGAIDGGGGEDTLDLFELADDRKLKLAVESPSSEDAPTADLQVFNIDTLAAPTAAGHTLIGRADENLWVLDGENRGTLGDLDFTGVANLIGGNGTDVVEFLSGGSLQGYIDGRDGDNTVDMSEVNRLVAVTVGEARGDLRNITHFIGNNTETTLTSLHADNSWRLDRGENAGTLNTRLSFEGVTDLIGGEGVDTFRLDGGGVTGLIDGASGNDQFLMNLPTGVEGNQRLSGGAGNDELRVSGGDANYQVTYSPRTGGEEQLRYTAGNGKVFGVEFSQLAQVQDNVVADVLTINTRLNPDTVVANNNRVQVSDLAQLNYTNKTNLTLAANTDDVVDLAGALSVPGRLEIRNARVTQSADEALSARELRLVSVSEFGSVESPIETGIETLMADVGTGGLALRNSEALVLKELRSLGRAQVTARGNLTSDADLSVAGVTHFASEQAGIYLDGGNRFSNTVHLDAAQDIELHHQRELLLGDVQAQTFALNNRGDVTQGNGAWTVDLLDLSVDGNLQAMNENNRIQGLRADQVGDLTLDSREALRLDSIDSDGQVRIGGRGLLVENRLSAESLNLDAQNGSLTINHSITANDIQLAGERVAQDAEVISGGVLSISAKGAIEQNARLTAVADIQLDAGGELTMSRSARTETRSGNIEYAAGDNLTVSYLDNPEGTIALRSGRRIESALEAQTNGVIAQRIELASIEGIGAGQSIALDTRELHATNNRGRIDLGNTGDVRIDRLANNDDIVFFNEGTVTLDNREGPVFDRSAEGAIEAGGVVNANYDVGTVRFTVAEGSLLGLGGINVNKPDLVGRRGLFVVSGDIGSVARPLVMYFKDSLVLQGIRSWQPVWGFGQIPETFENNSAIQFSNQELTSAGEQMVEVESLEDIDPAIFTAVRNYSFDEVSILMPPDQRYGNEEEDEERYSAY</sequence>
<keyword evidence="2" id="KW-0964">Secreted</keyword>
<evidence type="ECO:0000256" key="3">
    <source>
        <dbReference type="ARBA" id="ARBA00022729"/>
    </source>
</evidence>
<reference evidence="7 8" key="1">
    <citation type="submission" date="2018-11" db="EMBL/GenBank/DDBJ databases">
        <title>Genomic Encyclopedia of Type Strains, Phase IV (KMG-IV): sequencing the most valuable type-strain genomes for metagenomic binning, comparative biology and taxonomic classification.</title>
        <authorList>
            <person name="Goeker M."/>
        </authorList>
    </citation>
    <scope>NUCLEOTIDE SEQUENCE [LARGE SCALE GENOMIC DNA]</scope>
    <source>
        <strain evidence="7 8">DSM 16974</strain>
    </source>
</reference>
<feature type="domain" description="Filamentous haemagglutinin FhaB/tRNA nuclease CdiA-like TPS" evidence="6">
    <location>
        <begin position="35"/>
        <end position="147"/>
    </location>
</feature>
<organism evidence="7 8">
    <name type="scientific">Marinimicrobium koreense</name>
    <dbReference type="NCBI Taxonomy" id="306545"/>
    <lineage>
        <taxon>Bacteria</taxon>
        <taxon>Pseudomonadati</taxon>
        <taxon>Pseudomonadota</taxon>
        <taxon>Gammaproteobacteria</taxon>
        <taxon>Cellvibrionales</taxon>
        <taxon>Cellvibrionaceae</taxon>
        <taxon>Marinimicrobium</taxon>
    </lineage>
</organism>
<evidence type="ECO:0000256" key="5">
    <source>
        <dbReference type="SAM" id="SignalP"/>
    </source>
</evidence>
<dbReference type="SMART" id="SM00912">
    <property type="entry name" value="Haemagg_act"/>
    <property type="match status" value="1"/>
</dbReference>
<evidence type="ECO:0000256" key="2">
    <source>
        <dbReference type="ARBA" id="ARBA00022525"/>
    </source>
</evidence>
<dbReference type="NCBIfam" id="TIGR01901">
    <property type="entry name" value="adhes_NPXG"/>
    <property type="match status" value="1"/>
</dbReference>
<evidence type="ECO:0000313" key="7">
    <source>
        <dbReference type="EMBL" id="ROQ18572.1"/>
    </source>
</evidence>
<evidence type="ECO:0000259" key="6">
    <source>
        <dbReference type="SMART" id="SM00912"/>
    </source>
</evidence>
<feature type="signal peptide" evidence="5">
    <location>
        <begin position="1"/>
        <end position="37"/>
    </location>
</feature>
<dbReference type="RefSeq" id="WP_123639176.1">
    <property type="nucleotide sequence ID" value="NZ_RJUK01000002.1"/>
</dbReference>
<evidence type="ECO:0000313" key="8">
    <source>
        <dbReference type="Proteomes" id="UP000273643"/>
    </source>
</evidence>
<dbReference type="SUPFAM" id="SSF51120">
    <property type="entry name" value="beta-Roll"/>
    <property type="match status" value="1"/>
</dbReference>
<dbReference type="InterPro" id="IPR050909">
    <property type="entry name" value="Bact_Autotransporter_VF"/>
</dbReference>
<dbReference type="PANTHER" id="PTHR12338">
    <property type="entry name" value="AUTOTRANSPORTER"/>
    <property type="match status" value="1"/>
</dbReference>
<keyword evidence="3 5" id="KW-0732">Signal</keyword>
<dbReference type="OrthoDB" id="218680at2"/>
<dbReference type="InterPro" id="IPR011049">
    <property type="entry name" value="Serralysin-like_metalloprot_C"/>
</dbReference>
<comment type="subcellular location">
    <subcellularLocation>
        <location evidence="1">Secreted</location>
    </subcellularLocation>
</comment>
<dbReference type="SUPFAM" id="SSF51126">
    <property type="entry name" value="Pectin lyase-like"/>
    <property type="match status" value="1"/>
</dbReference>
<evidence type="ECO:0000256" key="1">
    <source>
        <dbReference type="ARBA" id="ARBA00004613"/>
    </source>
</evidence>
<dbReference type="InterPro" id="IPR008638">
    <property type="entry name" value="FhaB/CdiA-like_TPS"/>
</dbReference>
<dbReference type="PANTHER" id="PTHR12338:SF8">
    <property type="entry name" value="HEME_HEMOPEXIN-BINDING PROTEIN"/>
    <property type="match status" value="1"/>
</dbReference>
<proteinExistence type="predicted"/>
<keyword evidence="8" id="KW-1185">Reference proteome</keyword>
<evidence type="ECO:0000256" key="4">
    <source>
        <dbReference type="SAM" id="MobiDB-lite"/>
    </source>
</evidence>
<protein>
    <submittedName>
        <fullName evidence="7">Filamentous hemagglutinin family protein</fullName>
    </submittedName>
</protein>